<feature type="signal peptide" evidence="2">
    <location>
        <begin position="1"/>
        <end position="23"/>
    </location>
</feature>
<feature type="region of interest" description="Disordered" evidence="1">
    <location>
        <begin position="81"/>
        <end position="111"/>
    </location>
</feature>
<feature type="compositionally biased region" description="Basic and acidic residues" evidence="1">
    <location>
        <begin position="92"/>
        <end position="110"/>
    </location>
</feature>
<protein>
    <recommendedName>
        <fullName evidence="5">Secreted protein</fullName>
    </recommendedName>
</protein>
<evidence type="ECO:0000313" key="4">
    <source>
        <dbReference type="Proteomes" id="UP000593758"/>
    </source>
</evidence>
<evidence type="ECO:0000256" key="1">
    <source>
        <dbReference type="SAM" id="MobiDB-lite"/>
    </source>
</evidence>
<keyword evidence="4" id="KW-1185">Reference proteome</keyword>
<gene>
    <name evidence="3" type="ORF">IM660_02350</name>
</gene>
<organism evidence="3 4">
    <name type="scientific">Ruania alkalisoli</name>
    <dbReference type="NCBI Taxonomy" id="2779775"/>
    <lineage>
        <taxon>Bacteria</taxon>
        <taxon>Bacillati</taxon>
        <taxon>Actinomycetota</taxon>
        <taxon>Actinomycetes</taxon>
        <taxon>Micrococcales</taxon>
        <taxon>Ruaniaceae</taxon>
        <taxon>Ruania</taxon>
    </lineage>
</organism>
<keyword evidence="2" id="KW-0732">Signal</keyword>
<dbReference type="KEGG" id="halt:IM660_02350"/>
<evidence type="ECO:0008006" key="5">
    <source>
        <dbReference type="Google" id="ProtNLM"/>
    </source>
</evidence>
<reference evidence="3 4" key="1">
    <citation type="submission" date="2020-10" db="EMBL/GenBank/DDBJ databases">
        <title>Haloactinobacterium sp. RN3S43, a bacterium isolated from saline soil.</title>
        <authorList>
            <person name="Sun J.-Q."/>
        </authorList>
    </citation>
    <scope>NUCLEOTIDE SEQUENCE [LARGE SCALE GENOMIC DNA]</scope>
    <source>
        <strain evidence="3 4">RN3S43</strain>
    </source>
</reference>
<dbReference type="AlphaFoldDB" id="A0A7M1SWQ6"/>
<name>A0A7M1SWQ6_9MICO</name>
<dbReference type="RefSeq" id="WP_193497837.1">
    <property type="nucleotide sequence ID" value="NZ_CP063169.1"/>
</dbReference>
<dbReference type="EMBL" id="CP063169">
    <property type="protein sequence ID" value="QOR71172.1"/>
    <property type="molecule type" value="Genomic_DNA"/>
</dbReference>
<feature type="chain" id="PRO_5039615099" description="Secreted protein" evidence="2">
    <location>
        <begin position="24"/>
        <end position="283"/>
    </location>
</feature>
<evidence type="ECO:0000256" key="2">
    <source>
        <dbReference type="SAM" id="SignalP"/>
    </source>
</evidence>
<proteinExistence type="predicted"/>
<sequence length="283" mass="29259">MHQGFRLVAAGAAIAMGTAMVVACSVIGIEQQEPITCEGESPPATAPGESFPLLTIAQGESPWALVTVVYADGVVVQAENGSSAVEPVTESAGERTDDSADSPGRVRPDDAAGPWRTGYLLPCAVSELREVAERALYGGPEFGRIDRPDLDWTYLRYDNGVSTASAEVHGHGTGFSDGLSWSERRARDALREVSDLLRVNIVSTGEAVPIAAVQLDGELPDGAALPSTWPGPPAAEVLGEAGCGVLPEDVAEEAIRYGVEQGLGDAGAALNLRALPPGVAGCE</sequence>
<dbReference type="Proteomes" id="UP000593758">
    <property type="component" value="Chromosome"/>
</dbReference>
<accession>A0A7M1SWQ6</accession>
<dbReference type="PROSITE" id="PS51257">
    <property type="entry name" value="PROKAR_LIPOPROTEIN"/>
    <property type="match status" value="1"/>
</dbReference>
<evidence type="ECO:0000313" key="3">
    <source>
        <dbReference type="EMBL" id="QOR71172.1"/>
    </source>
</evidence>